<dbReference type="InParanoid" id="K3WTG1"/>
<dbReference type="SUPFAM" id="SSF52540">
    <property type="entry name" value="P-loop containing nucleoside triphosphate hydrolases"/>
    <property type="match status" value="1"/>
</dbReference>
<proteinExistence type="predicted"/>
<dbReference type="VEuPathDB" id="FungiDB:PYU1_G008239"/>
<feature type="domain" description="Tr-type G" evidence="7">
    <location>
        <begin position="4"/>
        <end position="257"/>
    </location>
</feature>
<dbReference type="InterPro" id="IPR005517">
    <property type="entry name" value="Transl_elong_EFG/EF2_IV"/>
</dbReference>
<dbReference type="Gene3D" id="3.40.50.300">
    <property type="entry name" value="P-loop containing nucleotide triphosphate hydrolases"/>
    <property type="match status" value="1"/>
</dbReference>
<organism evidence="8 9">
    <name type="scientific">Globisporangium ultimum (strain ATCC 200006 / CBS 805.95 / DAOM BR144)</name>
    <name type="common">Pythium ultimum</name>
    <dbReference type="NCBI Taxonomy" id="431595"/>
    <lineage>
        <taxon>Eukaryota</taxon>
        <taxon>Sar</taxon>
        <taxon>Stramenopiles</taxon>
        <taxon>Oomycota</taxon>
        <taxon>Peronosporomycetes</taxon>
        <taxon>Pythiales</taxon>
        <taxon>Pythiaceae</taxon>
        <taxon>Globisporangium</taxon>
    </lineage>
</organism>
<keyword evidence="1" id="KW-0963">Cytoplasm</keyword>
<dbReference type="GO" id="GO:0003924">
    <property type="term" value="F:GTPase activity"/>
    <property type="evidence" value="ECO:0007669"/>
    <property type="project" value="InterPro"/>
</dbReference>
<evidence type="ECO:0000259" key="7">
    <source>
        <dbReference type="PROSITE" id="PS51722"/>
    </source>
</evidence>
<reference evidence="9" key="1">
    <citation type="journal article" date="2010" name="Genome Biol.">
        <title>Genome sequence of the necrotrophic plant pathogen Pythium ultimum reveals original pathogenicity mechanisms and effector repertoire.</title>
        <authorList>
            <person name="Levesque C.A."/>
            <person name="Brouwer H."/>
            <person name="Cano L."/>
            <person name="Hamilton J.P."/>
            <person name="Holt C."/>
            <person name="Huitema E."/>
            <person name="Raffaele S."/>
            <person name="Robideau G.P."/>
            <person name="Thines M."/>
            <person name="Win J."/>
            <person name="Zerillo M.M."/>
            <person name="Beakes G.W."/>
            <person name="Boore J.L."/>
            <person name="Busam D."/>
            <person name="Dumas B."/>
            <person name="Ferriera S."/>
            <person name="Fuerstenberg S.I."/>
            <person name="Gachon C.M."/>
            <person name="Gaulin E."/>
            <person name="Govers F."/>
            <person name="Grenville-Briggs L."/>
            <person name="Horner N."/>
            <person name="Hostetler J."/>
            <person name="Jiang R.H."/>
            <person name="Johnson J."/>
            <person name="Krajaejun T."/>
            <person name="Lin H."/>
            <person name="Meijer H.J."/>
            <person name="Moore B."/>
            <person name="Morris P."/>
            <person name="Phuntmart V."/>
            <person name="Puiu D."/>
            <person name="Shetty J."/>
            <person name="Stajich J.E."/>
            <person name="Tripathy S."/>
            <person name="Wawra S."/>
            <person name="van West P."/>
            <person name="Whitty B.R."/>
            <person name="Coutinho P.M."/>
            <person name="Henrissat B."/>
            <person name="Martin F."/>
            <person name="Thomas P.D."/>
            <person name="Tyler B.M."/>
            <person name="De Vries R.P."/>
            <person name="Kamoun S."/>
            <person name="Yandell M."/>
            <person name="Tisserat N."/>
            <person name="Buell C.R."/>
        </authorList>
    </citation>
    <scope>NUCLEOTIDE SEQUENCE</scope>
    <source>
        <strain evidence="9">DAOM:BR144</strain>
    </source>
</reference>
<keyword evidence="4" id="KW-0648">Protein biosynthesis</keyword>
<dbReference type="GO" id="GO:0043022">
    <property type="term" value="F:ribosome binding"/>
    <property type="evidence" value="ECO:0007669"/>
    <property type="project" value="TreeGrafter"/>
</dbReference>
<dbReference type="SUPFAM" id="SSF54980">
    <property type="entry name" value="EF-G C-terminal domain-like"/>
    <property type="match status" value="2"/>
</dbReference>
<evidence type="ECO:0000256" key="3">
    <source>
        <dbReference type="ARBA" id="ARBA00022768"/>
    </source>
</evidence>
<protein>
    <recommendedName>
        <fullName evidence="7">Tr-type G domain-containing protein</fullName>
    </recommendedName>
</protein>
<accession>K3WTG1</accession>
<dbReference type="GO" id="GO:0003746">
    <property type="term" value="F:translation elongation factor activity"/>
    <property type="evidence" value="ECO:0007669"/>
    <property type="project" value="UniProtKB-KW"/>
</dbReference>
<dbReference type="HOGENOM" id="CLU_002794_11_2_1"/>
<name>K3WTG1_GLOUD</name>
<evidence type="ECO:0000313" key="9">
    <source>
        <dbReference type="Proteomes" id="UP000019132"/>
    </source>
</evidence>
<evidence type="ECO:0000256" key="5">
    <source>
        <dbReference type="ARBA" id="ARBA00023134"/>
    </source>
</evidence>
<dbReference type="Pfam" id="PF03764">
    <property type="entry name" value="EFG_IV"/>
    <property type="match status" value="1"/>
</dbReference>
<evidence type="ECO:0000313" key="8">
    <source>
        <dbReference type="EnsemblProtists" id="PYU1_T008255"/>
    </source>
</evidence>
<dbReference type="PRINTS" id="PR00315">
    <property type="entry name" value="ELONGATNFCT"/>
</dbReference>
<keyword evidence="2" id="KW-0547">Nucleotide-binding</keyword>
<dbReference type="SMART" id="SM00889">
    <property type="entry name" value="EFG_IV"/>
    <property type="match status" value="1"/>
</dbReference>
<dbReference type="Gene3D" id="3.30.230.10">
    <property type="match status" value="1"/>
</dbReference>
<dbReference type="SUPFAM" id="SSF54211">
    <property type="entry name" value="Ribosomal protein S5 domain 2-like"/>
    <property type="match status" value="1"/>
</dbReference>
<dbReference type="PROSITE" id="PS51722">
    <property type="entry name" value="G_TR_2"/>
    <property type="match status" value="1"/>
</dbReference>
<dbReference type="GO" id="GO:0005525">
    <property type="term" value="F:GTP binding"/>
    <property type="evidence" value="ECO:0007669"/>
    <property type="project" value="UniProtKB-KW"/>
</dbReference>
<dbReference type="EnsemblProtists" id="PYU1_T008255">
    <property type="protein sequence ID" value="PYU1_T008255"/>
    <property type="gene ID" value="PYU1_G008239"/>
</dbReference>
<dbReference type="CDD" id="cd01681">
    <property type="entry name" value="aeEF2_snRNP_like_IV"/>
    <property type="match status" value="1"/>
</dbReference>
<reference evidence="9" key="2">
    <citation type="submission" date="2010-04" db="EMBL/GenBank/DDBJ databases">
        <authorList>
            <person name="Buell R."/>
            <person name="Hamilton J."/>
            <person name="Hostetler J."/>
        </authorList>
    </citation>
    <scope>NUCLEOTIDE SEQUENCE [LARGE SCALE GENOMIC DNA]</scope>
    <source>
        <strain evidence="9">DAOM:BR144</strain>
    </source>
</reference>
<feature type="region of interest" description="Disordered" evidence="6">
    <location>
        <begin position="60"/>
        <end position="81"/>
    </location>
</feature>
<dbReference type="Pfam" id="PF00009">
    <property type="entry name" value="GTP_EFTU"/>
    <property type="match status" value="1"/>
</dbReference>
<dbReference type="InterPro" id="IPR000795">
    <property type="entry name" value="T_Tr_GTP-bd_dom"/>
</dbReference>
<reference evidence="8" key="3">
    <citation type="submission" date="2015-02" db="UniProtKB">
        <authorList>
            <consortium name="EnsemblProtists"/>
        </authorList>
    </citation>
    <scope>IDENTIFICATION</scope>
    <source>
        <strain evidence="8">DAOM BR144</strain>
    </source>
</reference>
<dbReference type="Gene3D" id="3.30.70.240">
    <property type="match status" value="1"/>
</dbReference>
<dbReference type="EMBL" id="GL376619">
    <property type="status" value="NOT_ANNOTATED_CDS"/>
    <property type="molecule type" value="Genomic_DNA"/>
</dbReference>
<dbReference type="InterPro" id="IPR020568">
    <property type="entry name" value="Ribosomal_Su5_D2-typ_SF"/>
</dbReference>
<dbReference type="Proteomes" id="UP000019132">
    <property type="component" value="Unassembled WGS sequence"/>
</dbReference>
<dbReference type="Gene3D" id="2.40.30.10">
    <property type="entry name" value="Translation factors"/>
    <property type="match status" value="1"/>
</dbReference>
<evidence type="ECO:0000256" key="1">
    <source>
        <dbReference type="ARBA" id="ARBA00022490"/>
    </source>
</evidence>
<dbReference type="InterPro" id="IPR035647">
    <property type="entry name" value="EFG_III/V"/>
</dbReference>
<sequence length="886" mass="98092">MRRQNIRHITVVAHTRAGKTALLNALVARASVVQADAKDNSEHSPFACMGVPLCYTPHGPIGSGEQTGEAARDDSSLDVDASSPSAAMASEYLINVIDTPGHVELAADVTTAMRVSDGALVLVDCSGEHQPRGLMGLRTEQLLHQALDERVKPVVLANKLDKALRNGRLSPEEIYRMLARAIENVNRAITTYEYDEDNVVGGWCVNPCKGTLVFGSAKHGWGFTLAAFARLYAAKFGIHETKILEKLWGDWWYDTETKTWVLEPPTAFDSGTRKRAFCQFVLDPLLKLYDTVRHETSEDSDSNKLCSMLAALGVDYEDHKAVEGNGMERVDFVLRRWLPLTDAVLDMVIVHLPSPVTAQRYRVRTLYAGSMDDECARAIRDCDSNGPLVMYVSRIVQKRMTVSKGSQSRQLYAFGRVFAGRIASGQQVCLCTPTYEPLRPAIDGEFQAQTIDQVLTTTMDEVDDRIFAGGTCVLVGIDSHLKKTGTLTTAESGCSIRSMKFSVASVLRVTVVPKLEGDLLRVVEAMKRLAQLDPIAVSSVDDEFSAGPVLTCIGEYHLKRCLDELRAQLHDENGDNEACELIVSEPIVCYRESISSTSSQTCLTKSPNKHNRFFCASEPLSDRLLHDITQGKLMLPHDTKTVAVNKKHRAQYLMDRHGWNENDARKIWCLGPNSDGLNAFVDQTRQVAYLHEIKDSAIWGFHWATLGGALCDEPLRGVRVNLLDVMIKSTIKCGAGQIIPAIRRAVFACQMASKPIILEPVYAVAFECRSSQVERCTQALCDRRGRVLSTEALHPLLPTDDSSNGIDTLVMAQLPVSERRGFHHSFTEITGEDARIQCVFDERNYDVMAGDPLDADTTAGGIVRMLRRWKGFRPELPTLESLCDKL</sequence>
<dbReference type="SUPFAM" id="SSF50447">
    <property type="entry name" value="Translation proteins"/>
    <property type="match status" value="1"/>
</dbReference>
<dbReference type="GO" id="GO:1990904">
    <property type="term" value="C:ribonucleoprotein complex"/>
    <property type="evidence" value="ECO:0007669"/>
    <property type="project" value="TreeGrafter"/>
</dbReference>
<dbReference type="InterPro" id="IPR009000">
    <property type="entry name" value="Transl_B-barrel_sf"/>
</dbReference>
<keyword evidence="9" id="KW-1185">Reference proteome</keyword>
<dbReference type="eggNOG" id="KOG0469">
    <property type="taxonomic scope" value="Eukaryota"/>
</dbReference>
<dbReference type="GO" id="GO:0005829">
    <property type="term" value="C:cytosol"/>
    <property type="evidence" value="ECO:0007669"/>
    <property type="project" value="TreeGrafter"/>
</dbReference>
<evidence type="ECO:0000256" key="4">
    <source>
        <dbReference type="ARBA" id="ARBA00022917"/>
    </source>
</evidence>
<dbReference type="PANTHER" id="PTHR42908">
    <property type="entry name" value="TRANSLATION ELONGATION FACTOR-RELATED"/>
    <property type="match status" value="1"/>
</dbReference>
<dbReference type="InterPro" id="IPR027417">
    <property type="entry name" value="P-loop_NTPase"/>
</dbReference>
<keyword evidence="3" id="KW-0251">Elongation factor</keyword>
<dbReference type="PANTHER" id="PTHR42908:SF10">
    <property type="entry name" value="EUKARYOTIC TRANSLATION ELONGATION FACTOR 2"/>
    <property type="match status" value="1"/>
</dbReference>
<evidence type="ECO:0000256" key="6">
    <source>
        <dbReference type="SAM" id="MobiDB-lite"/>
    </source>
</evidence>
<dbReference type="STRING" id="431595.K3WTG1"/>
<keyword evidence="5" id="KW-0342">GTP-binding</keyword>
<dbReference type="InterPro" id="IPR014721">
    <property type="entry name" value="Ribsml_uS5_D2-typ_fold_subgr"/>
</dbReference>
<evidence type="ECO:0000256" key="2">
    <source>
        <dbReference type="ARBA" id="ARBA00022741"/>
    </source>
</evidence>
<dbReference type="AlphaFoldDB" id="K3WTG1"/>
<dbReference type="Gene3D" id="3.30.70.870">
    <property type="entry name" value="Elongation Factor G (Translational Gtpase), domain 3"/>
    <property type="match status" value="1"/>
</dbReference>
<dbReference type="Gene3D" id="3.90.1430.10">
    <property type="entry name" value="Yeast translation eEF2 (G' domain)"/>
    <property type="match status" value="1"/>
</dbReference>